<feature type="disulfide bond" evidence="5">
    <location>
        <begin position="98"/>
        <end position="107"/>
    </location>
</feature>
<gene>
    <name evidence="10" type="primary">LOC106011780</name>
</gene>
<protein>
    <submittedName>
        <fullName evidence="10">Sushi, von Willebrand factor type A, EGF and pentraxin domain-containing protein 1</fullName>
    </submittedName>
</protein>
<keyword evidence="3" id="KW-0677">Repeat</keyword>
<evidence type="ECO:0000256" key="4">
    <source>
        <dbReference type="ARBA" id="ARBA00023157"/>
    </source>
</evidence>
<dbReference type="Gene3D" id="2.10.25.10">
    <property type="entry name" value="Laminin"/>
    <property type="match status" value="2"/>
</dbReference>
<dbReference type="InterPro" id="IPR000742">
    <property type="entry name" value="EGF"/>
</dbReference>
<proteinExistence type="predicted"/>
<dbReference type="Pfam" id="PF12661">
    <property type="entry name" value="hEGF"/>
    <property type="match status" value="1"/>
</dbReference>
<dbReference type="PROSITE" id="PS00022">
    <property type="entry name" value="EGF_1"/>
    <property type="match status" value="1"/>
</dbReference>
<dbReference type="Pfam" id="PF00008">
    <property type="entry name" value="EGF"/>
    <property type="match status" value="1"/>
</dbReference>
<dbReference type="CDD" id="cd00033">
    <property type="entry name" value="CCP"/>
    <property type="match status" value="1"/>
</dbReference>
<dbReference type="SUPFAM" id="SSF57196">
    <property type="entry name" value="EGF/Laminin"/>
    <property type="match status" value="2"/>
</dbReference>
<sequence>MLMGSSYRYGDSLRFMCRLGYTPSRTPARITCLTTGKWDGEPECTANCKQGCLNGGRCLGLNRCKCMPGWAGRRCELPICILPCLNGGRCVAPYRCRCPEGYTGSSCSHETEYSRRNRCRTLAVFQRPVPGVNFETPLRCGLCGLL</sequence>
<evidence type="ECO:0000313" key="10">
    <source>
        <dbReference type="RefSeq" id="XP_012938056.1"/>
    </source>
</evidence>
<keyword evidence="9" id="KW-1185">Reference proteome</keyword>
<evidence type="ECO:0000259" key="7">
    <source>
        <dbReference type="PROSITE" id="PS50026"/>
    </source>
</evidence>
<evidence type="ECO:0000256" key="5">
    <source>
        <dbReference type="PROSITE-ProRule" id="PRU00076"/>
    </source>
</evidence>
<evidence type="ECO:0000259" key="8">
    <source>
        <dbReference type="PROSITE" id="PS50923"/>
    </source>
</evidence>
<dbReference type="SUPFAM" id="SSF57535">
    <property type="entry name" value="Complement control module/SCR domain"/>
    <property type="match status" value="1"/>
</dbReference>
<feature type="domain" description="Sushi" evidence="8">
    <location>
        <begin position="1"/>
        <end position="46"/>
    </location>
</feature>
<feature type="disulfide bond" evidence="5">
    <location>
        <begin position="80"/>
        <end position="90"/>
    </location>
</feature>
<evidence type="ECO:0000313" key="9">
    <source>
        <dbReference type="Proteomes" id="UP000694888"/>
    </source>
</evidence>
<dbReference type="SMART" id="SM00181">
    <property type="entry name" value="EGF"/>
    <property type="match status" value="2"/>
</dbReference>
<dbReference type="Pfam" id="PF00084">
    <property type="entry name" value="Sushi"/>
    <property type="match status" value="1"/>
</dbReference>
<dbReference type="PANTHER" id="PTHR14949:SF54">
    <property type="entry name" value="VWFD DOMAIN-CONTAINING PROTEIN"/>
    <property type="match status" value="1"/>
</dbReference>
<evidence type="ECO:0000256" key="3">
    <source>
        <dbReference type="ARBA" id="ARBA00022737"/>
    </source>
</evidence>
<evidence type="ECO:0000256" key="1">
    <source>
        <dbReference type="ARBA" id="ARBA00022536"/>
    </source>
</evidence>
<feature type="domain" description="EGF-like" evidence="7">
    <location>
        <begin position="76"/>
        <end position="108"/>
    </location>
</feature>
<dbReference type="GeneID" id="106011780"/>
<dbReference type="Proteomes" id="UP000694888">
    <property type="component" value="Unplaced"/>
</dbReference>
<dbReference type="PROSITE" id="PS50026">
    <property type="entry name" value="EGF_3"/>
    <property type="match status" value="1"/>
</dbReference>
<feature type="disulfide bond" evidence="6">
    <location>
        <begin position="17"/>
        <end position="44"/>
    </location>
</feature>
<evidence type="ECO:0000256" key="2">
    <source>
        <dbReference type="ARBA" id="ARBA00022729"/>
    </source>
</evidence>
<keyword evidence="4 5" id="KW-1015">Disulfide bond</keyword>
<keyword evidence="1 5" id="KW-0245">EGF-like domain</keyword>
<accession>A0ABM1A011</accession>
<dbReference type="PROSITE" id="PS01186">
    <property type="entry name" value="EGF_2"/>
    <property type="match status" value="1"/>
</dbReference>
<dbReference type="PANTHER" id="PTHR14949">
    <property type="entry name" value="EGF-LIKE-DOMAIN, MULTIPLE 7, 8"/>
    <property type="match status" value="1"/>
</dbReference>
<dbReference type="InterPro" id="IPR000436">
    <property type="entry name" value="Sushi_SCR_CCP_dom"/>
</dbReference>
<dbReference type="PROSITE" id="PS50923">
    <property type="entry name" value="SUSHI"/>
    <property type="match status" value="1"/>
</dbReference>
<dbReference type="InterPro" id="IPR013032">
    <property type="entry name" value="EGF-like_CS"/>
</dbReference>
<comment type="caution">
    <text evidence="5">Lacks conserved residue(s) required for the propagation of feature annotation.</text>
</comment>
<evidence type="ECO:0000256" key="6">
    <source>
        <dbReference type="PROSITE-ProRule" id="PRU00302"/>
    </source>
</evidence>
<dbReference type="Gene3D" id="2.10.70.10">
    <property type="entry name" value="Complement Module, domain 1"/>
    <property type="match status" value="1"/>
</dbReference>
<reference evidence="10" key="1">
    <citation type="submission" date="2025-08" db="UniProtKB">
        <authorList>
            <consortium name="RefSeq"/>
        </authorList>
    </citation>
    <scope>IDENTIFICATION</scope>
</reference>
<dbReference type="RefSeq" id="XP_012938056.1">
    <property type="nucleotide sequence ID" value="XM_013082602.1"/>
</dbReference>
<dbReference type="InterPro" id="IPR035976">
    <property type="entry name" value="Sushi/SCR/CCP_sf"/>
</dbReference>
<keyword evidence="2" id="KW-0732">Signal</keyword>
<dbReference type="InterPro" id="IPR050969">
    <property type="entry name" value="Dev_Signal_Modulators"/>
</dbReference>
<dbReference type="CDD" id="cd00054">
    <property type="entry name" value="EGF_CA"/>
    <property type="match status" value="1"/>
</dbReference>
<name>A0ABM1A011_APLCA</name>
<keyword evidence="6" id="KW-0768">Sushi</keyword>
<organism evidence="9 10">
    <name type="scientific">Aplysia californica</name>
    <name type="common">California sea hare</name>
    <dbReference type="NCBI Taxonomy" id="6500"/>
    <lineage>
        <taxon>Eukaryota</taxon>
        <taxon>Metazoa</taxon>
        <taxon>Spiralia</taxon>
        <taxon>Lophotrochozoa</taxon>
        <taxon>Mollusca</taxon>
        <taxon>Gastropoda</taxon>
        <taxon>Heterobranchia</taxon>
        <taxon>Euthyneura</taxon>
        <taxon>Tectipleura</taxon>
        <taxon>Aplysiida</taxon>
        <taxon>Aplysioidea</taxon>
        <taxon>Aplysiidae</taxon>
        <taxon>Aplysia</taxon>
    </lineage>
</organism>